<reference evidence="2" key="1">
    <citation type="journal article" date="2018" name="Genome Biol.">
        <title>SKESA: strategic k-mer extension for scrupulous assemblies.</title>
        <authorList>
            <person name="Souvorov A."/>
            <person name="Agarwala R."/>
            <person name="Lipman D.J."/>
        </authorList>
    </citation>
    <scope>NUCLEOTIDE SEQUENCE</scope>
    <source>
        <strain evidence="2">R17.5426</strain>
    </source>
</reference>
<sequence length="245" mass="27951">MYSADQIKDNVYIEESLNSLENDEILILKKSLPHNITLGALKGKNAIRLVIHNKNKKKRVAAYKLTLNNKEDFYYRISDSMFMNLKNLDKMNNFKYPKPATARLSSSFKPARTNPVSGKIRPHNGIDYSMPMNTKVVSVIDGKVSKSGWNKSMGYYVEIFGKDRIKTRYLHLNRILVKSGQDVIKGQKIALSGNSGMSSGPHLHYELIFKGEPVNSLDFKLSKMSTKKTSPHIYTHIEKYGKYLE</sequence>
<dbReference type="InterPro" id="IPR050570">
    <property type="entry name" value="Cell_wall_metabolism_enzyme"/>
</dbReference>
<comment type="caution">
    <text evidence="2">The sequence shown here is derived from an EMBL/GenBank/DDBJ whole genome shotgun (WGS) entry which is preliminary data.</text>
</comment>
<dbReference type="SUPFAM" id="SSF51261">
    <property type="entry name" value="Duplicated hybrid motif"/>
    <property type="match status" value="1"/>
</dbReference>
<organism evidence="2">
    <name type="scientific">Salmonella enterica</name>
    <name type="common">Salmonella choleraesuis</name>
    <dbReference type="NCBI Taxonomy" id="28901"/>
    <lineage>
        <taxon>Bacteria</taxon>
        <taxon>Pseudomonadati</taxon>
        <taxon>Pseudomonadota</taxon>
        <taxon>Gammaproteobacteria</taxon>
        <taxon>Enterobacterales</taxon>
        <taxon>Enterobacteriaceae</taxon>
        <taxon>Salmonella</taxon>
    </lineage>
</organism>
<dbReference type="CDD" id="cd12797">
    <property type="entry name" value="M23_peptidase"/>
    <property type="match status" value="1"/>
</dbReference>
<dbReference type="InterPro" id="IPR011055">
    <property type="entry name" value="Dup_hybrid_motif"/>
</dbReference>
<protein>
    <submittedName>
        <fullName evidence="2">Peptidase M23</fullName>
    </submittedName>
</protein>
<evidence type="ECO:0000259" key="1">
    <source>
        <dbReference type="Pfam" id="PF01551"/>
    </source>
</evidence>
<dbReference type="PANTHER" id="PTHR21666">
    <property type="entry name" value="PEPTIDASE-RELATED"/>
    <property type="match status" value="1"/>
</dbReference>
<feature type="domain" description="M23ase beta-sheet core" evidence="1">
    <location>
        <begin position="122"/>
        <end position="215"/>
    </location>
</feature>
<reference evidence="2" key="2">
    <citation type="submission" date="2019-01" db="EMBL/GenBank/DDBJ databases">
        <authorList>
            <consortium name="NCBI Pathogen Detection Project"/>
        </authorList>
    </citation>
    <scope>NUCLEOTIDE SEQUENCE</scope>
    <source>
        <strain evidence="2">R17.5426</strain>
    </source>
</reference>
<dbReference type="PANTHER" id="PTHR21666:SF292">
    <property type="entry name" value="MUREIN DD-ENDOPEPTIDASE MEPM"/>
    <property type="match status" value="1"/>
</dbReference>
<dbReference type="GO" id="GO:0004222">
    <property type="term" value="F:metalloendopeptidase activity"/>
    <property type="evidence" value="ECO:0007669"/>
    <property type="project" value="TreeGrafter"/>
</dbReference>
<proteinExistence type="predicted"/>
<dbReference type="Gene3D" id="2.70.70.10">
    <property type="entry name" value="Glucose Permease (Domain IIA)"/>
    <property type="match status" value="1"/>
</dbReference>
<dbReference type="Pfam" id="PF01551">
    <property type="entry name" value="Peptidase_M23"/>
    <property type="match status" value="1"/>
</dbReference>
<gene>
    <name evidence="2" type="ORF">G1455_24285</name>
</gene>
<evidence type="ECO:0000313" key="2">
    <source>
        <dbReference type="EMBL" id="HAD9412119.1"/>
    </source>
</evidence>
<dbReference type="InterPro" id="IPR016047">
    <property type="entry name" value="M23ase_b-sheet_dom"/>
</dbReference>
<accession>A0A723DQI3</accession>
<name>A0A723DQI3_SALER</name>
<dbReference type="EMBL" id="DAAQHZ010000020">
    <property type="protein sequence ID" value="HAD9412119.1"/>
    <property type="molecule type" value="Genomic_DNA"/>
</dbReference>
<dbReference type="AlphaFoldDB" id="A0A723DQI3"/>